<gene>
    <name evidence="2" type="ORF">GORHZ_214_00010</name>
</gene>
<name>K6VAX7_9ACTN</name>
<sequence>MPTIEESIEINCAVDKAFVYTTDPSRWPDWQPFPESEQTSPGPVGKGSTAKGTIRLMGVTMNWTGTVTEYEPNGVFGKKVKSGPLDIEERITFEPRAEGSRVAIAYDIALPTVMKPLSPILMSSMRTALAKALRNLKSNLEAASA</sequence>
<dbReference type="Gene3D" id="3.30.530.20">
    <property type="match status" value="1"/>
</dbReference>
<dbReference type="eggNOG" id="ENOG5033GM1">
    <property type="taxonomic scope" value="Bacteria"/>
</dbReference>
<dbReference type="InterPro" id="IPR019587">
    <property type="entry name" value="Polyketide_cyclase/dehydratase"/>
</dbReference>
<dbReference type="Proteomes" id="UP000008363">
    <property type="component" value="Unassembled WGS sequence"/>
</dbReference>
<dbReference type="SUPFAM" id="SSF55961">
    <property type="entry name" value="Bet v1-like"/>
    <property type="match status" value="1"/>
</dbReference>
<feature type="region of interest" description="Disordered" evidence="1">
    <location>
        <begin position="27"/>
        <end position="50"/>
    </location>
</feature>
<dbReference type="STRING" id="1108045.GORHZ_214_00010"/>
<accession>K6VAX7</accession>
<dbReference type="EMBL" id="BAHC01000214">
    <property type="protein sequence ID" value="GAB93343.1"/>
    <property type="molecule type" value="Genomic_DNA"/>
</dbReference>
<dbReference type="RefSeq" id="WP_006338404.1">
    <property type="nucleotide sequence ID" value="NZ_BAHC01000214.1"/>
</dbReference>
<dbReference type="AlphaFoldDB" id="K6VAX7"/>
<comment type="caution">
    <text evidence="2">The sequence shown here is derived from an EMBL/GenBank/DDBJ whole genome shotgun (WGS) entry which is preliminary data.</text>
</comment>
<reference evidence="2 3" key="1">
    <citation type="submission" date="2012-08" db="EMBL/GenBank/DDBJ databases">
        <title>Whole genome shotgun sequence of Gordonia rhizosphera NBRC 16068.</title>
        <authorList>
            <person name="Takarada H."/>
            <person name="Isaki S."/>
            <person name="Hosoyama A."/>
            <person name="Tsuchikane K."/>
            <person name="Katsumata H."/>
            <person name="Baba S."/>
            <person name="Ohji S."/>
            <person name="Yamazaki S."/>
            <person name="Fujita N."/>
        </authorList>
    </citation>
    <scope>NUCLEOTIDE SEQUENCE [LARGE SCALE GENOMIC DNA]</scope>
    <source>
        <strain evidence="2 3">NBRC 16068</strain>
    </source>
</reference>
<dbReference type="InterPro" id="IPR023393">
    <property type="entry name" value="START-like_dom_sf"/>
</dbReference>
<evidence type="ECO:0000313" key="2">
    <source>
        <dbReference type="EMBL" id="GAB93343.1"/>
    </source>
</evidence>
<dbReference type="Pfam" id="PF10604">
    <property type="entry name" value="Polyketide_cyc2"/>
    <property type="match status" value="1"/>
</dbReference>
<protein>
    <recommendedName>
        <fullName evidence="4">Polyketide cyclase/dehydrase</fullName>
    </recommendedName>
</protein>
<keyword evidence="3" id="KW-1185">Reference proteome</keyword>
<organism evidence="2 3">
    <name type="scientific">Gordonia rhizosphera NBRC 16068</name>
    <dbReference type="NCBI Taxonomy" id="1108045"/>
    <lineage>
        <taxon>Bacteria</taxon>
        <taxon>Bacillati</taxon>
        <taxon>Actinomycetota</taxon>
        <taxon>Actinomycetes</taxon>
        <taxon>Mycobacteriales</taxon>
        <taxon>Gordoniaceae</taxon>
        <taxon>Gordonia</taxon>
    </lineage>
</organism>
<dbReference type="OrthoDB" id="4545830at2"/>
<evidence type="ECO:0000313" key="3">
    <source>
        <dbReference type="Proteomes" id="UP000008363"/>
    </source>
</evidence>
<proteinExistence type="predicted"/>
<evidence type="ECO:0008006" key="4">
    <source>
        <dbReference type="Google" id="ProtNLM"/>
    </source>
</evidence>
<evidence type="ECO:0000256" key="1">
    <source>
        <dbReference type="SAM" id="MobiDB-lite"/>
    </source>
</evidence>